<evidence type="ECO:0000313" key="3">
    <source>
        <dbReference type="Proteomes" id="UP000000653"/>
    </source>
</evidence>
<dbReference type="HOGENOM" id="CLU_3172087_0_0_6"/>
<protein>
    <submittedName>
        <fullName evidence="2">Uncharacterized protein</fullName>
    </submittedName>
</protein>
<dbReference type="AlphaFoldDB" id="A0A0H2ZC27"/>
<dbReference type="Proteomes" id="UP000000653">
    <property type="component" value="Chromosome"/>
</dbReference>
<dbReference type="KEGG" id="pau:PA14_30890"/>
<gene>
    <name evidence="2" type="ordered locus">PA14_30890</name>
</gene>
<evidence type="ECO:0000256" key="1">
    <source>
        <dbReference type="SAM" id="MobiDB-lite"/>
    </source>
</evidence>
<reference evidence="2 3" key="1">
    <citation type="journal article" date="2006" name="Genome Biol.">
        <title>Genomic analysis reveals that Pseudomonas aeruginosa virulence is combinatorial.</title>
        <authorList>
            <person name="Lee D.G."/>
            <person name="Urbach J.M."/>
            <person name="Wu G."/>
            <person name="Liberati N.T."/>
            <person name="Feinbaum R.L."/>
            <person name="Miyata S."/>
            <person name="Diggins L.T."/>
            <person name="He J."/>
            <person name="Saucier M."/>
            <person name="Deziel E."/>
            <person name="Friedman L."/>
            <person name="Li L."/>
            <person name="Grills G."/>
            <person name="Montgomery K."/>
            <person name="Kucherlapati R."/>
            <person name="Rahme L.G."/>
            <person name="Ausubel F.M."/>
        </authorList>
    </citation>
    <scope>NUCLEOTIDE SEQUENCE [LARGE SCALE GENOMIC DNA]</scope>
    <source>
        <strain evidence="2 3">UCBPP-PA14</strain>
    </source>
</reference>
<evidence type="ECO:0000313" key="2">
    <source>
        <dbReference type="EMBL" id="ABJ11788.1"/>
    </source>
</evidence>
<organism evidence="2 3">
    <name type="scientific">Pseudomonas aeruginosa (strain UCBPP-PA14)</name>
    <dbReference type="NCBI Taxonomy" id="208963"/>
    <lineage>
        <taxon>Bacteria</taxon>
        <taxon>Pseudomonadati</taxon>
        <taxon>Pseudomonadota</taxon>
        <taxon>Gammaproteobacteria</taxon>
        <taxon>Pseudomonadales</taxon>
        <taxon>Pseudomonadaceae</taxon>
        <taxon>Pseudomonas</taxon>
    </lineage>
</organism>
<proteinExistence type="predicted"/>
<sequence>MRAQCLEPHGIGGQGIGEVVGRLLAAGGQQHGTKDEDASHVGPRQSR</sequence>
<accession>A0A0H2ZC27</accession>
<feature type="region of interest" description="Disordered" evidence="1">
    <location>
        <begin position="24"/>
        <end position="47"/>
    </location>
</feature>
<dbReference type="EMBL" id="CP000438">
    <property type="protein sequence ID" value="ABJ11788.1"/>
    <property type="molecule type" value="Genomic_DNA"/>
</dbReference>
<name>A0A0H2ZC27_PSEAB</name>